<dbReference type="PANTHER" id="PTHR42085:SF2">
    <property type="entry name" value="F-BOX DOMAIN-CONTAINING PROTEIN"/>
    <property type="match status" value="1"/>
</dbReference>
<accession>A0A6A6C8W3</accession>
<evidence type="ECO:0000259" key="1">
    <source>
        <dbReference type="Pfam" id="PF20150"/>
    </source>
</evidence>
<sequence length="175" mass="19991">MAEPKNDAPVELPHRPFRLMDLPPELRLNIYEYALATPVCLDHQLQLKWNEDHKCSSMQADRIEAFPPLLQACRQIRLEAEQLWYATARFDYGASKMRQLKAIVGKGNTDKIRYSRLVGPWAFRVNAWGWISLMFATLQAKGYSGVLEAHVTEPGARGVVFAISAQTAYSYYEEV</sequence>
<evidence type="ECO:0000313" key="3">
    <source>
        <dbReference type="Proteomes" id="UP000799537"/>
    </source>
</evidence>
<dbReference type="OrthoDB" id="3946110at2759"/>
<proteinExistence type="predicted"/>
<organism evidence="2 3">
    <name type="scientific">Zasmidium cellare ATCC 36951</name>
    <dbReference type="NCBI Taxonomy" id="1080233"/>
    <lineage>
        <taxon>Eukaryota</taxon>
        <taxon>Fungi</taxon>
        <taxon>Dikarya</taxon>
        <taxon>Ascomycota</taxon>
        <taxon>Pezizomycotina</taxon>
        <taxon>Dothideomycetes</taxon>
        <taxon>Dothideomycetidae</taxon>
        <taxon>Mycosphaerellales</taxon>
        <taxon>Mycosphaerellaceae</taxon>
        <taxon>Zasmidium</taxon>
    </lineage>
</organism>
<dbReference type="InterPro" id="IPR038883">
    <property type="entry name" value="AN11006-like"/>
</dbReference>
<keyword evidence="3" id="KW-1185">Reference proteome</keyword>
<dbReference type="PANTHER" id="PTHR42085">
    <property type="entry name" value="F-BOX DOMAIN-CONTAINING PROTEIN"/>
    <property type="match status" value="1"/>
</dbReference>
<protein>
    <recommendedName>
        <fullName evidence="1">2EXR domain-containing protein</fullName>
    </recommendedName>
</protein>
<dbReference type="InterPro" id="IPR045518">
    <property type="entry name" value="2EXR"/>
</dbReference>
<dbReference type="AlphaFoldDB" id="A0A6A6C8W3"/>
<reference evidence="2" key="1">
    <citation type="journal article" date="2020" name="Stud. Mycol.">
        <title>101 Dothideomycetes genomes: a test case for predicting lifestyles and emergence of pathogens.</title>
        <authorList>
            <person name="Haridas S."/>
            <person name="Albert R."/>
            <person name="Binder M."/>
            <person name="Bloem J."/>
            <person name="Labutti K."/>
            <person name="Salamov A."/>
            <person name="Andreopoulos B."/>
            <person name="Baker S."/>
            <person name="Barry K."/>
            <person name="Bills G."/>
            <person name="Bluhm B."/>
            <person name="Cannon C."/>
            <person name="Castanera R."/>
            <person name="Culley D."/>
            <person name="Daum C."/>
            <person name="Ezra D."/>
            <person name="Gonzalez J."/>
            <person name="Henrissat B."/>
            <person name="Kuo A."/>
            <person name="Liang C."/>
            <person name="Lipzen A."/>
            <person name="Lutzoni F."/>
            <person name="Magnuson J."/>
            <person name="Mondo S."/>
            <person name="Nolan M."/>
            <person name="Ohm R."/>
            <person name="Pangilinan J."/>
            <person name="Park H.-J."/>
            <person name="Ramirez L."/>
            <person name="Alfaro M."/>
            <person name="Sun H."/>
            <person name="Tritt A."/>
            <person name="Yoshinaga Y."/>
            <person name="Zwiers L.-H."/>
            <person name="Turgeon B."/>
            <person name="Goodwin S."/>
            <person name="Spatafora J."/>
            <person name="Crous P."/>
            <person name="Grigoriev I."/>
        </authorList>
    </citation>
    <scope>NUCLEOTIDE SEQUENCE</scope>
    <source>
        <strain evidence="2">ATCC 36951</strain>
    </source>
</reference>
<name>A0A6A6C8W3_ZASCE</name>
<dbReference type="Proteomes" id="UP000799537">
    <property type="component" value="Unassembled WGS sequence"/>
</dbReference>
<dbReference type="Pfam" id="PF20150">
    <property type="entry name" value="2EXR"/>
    <property type="match status" value="1"/>
</dbReference>
<dbReference type="RefSeq" id="XP_033663587.1">
    <property type="nucleotide sequence ID" value="XM_033813821.1"/>
</dbReference>
<dbReference type="GeneID" id="54567093"/>
<gene>
    <name evidence="2" type="ORF">M409DRAFT_58108</name>
</gene>
<feature type="domain" description="2EXR" evidence="1">
    <location>
        <begin position="20"/>
        <end position="86"/>
    </location>
</feature>
<evidence type="ECO:0000313" key="2">
    <source>
        <dbReference type="EMBL" id="KAF2162698.1"/>
    </source>
</evidence>
<dbReference type="EMBL" id="ML993612">
    <property type="protein sequence ID" value="KAF2162698.1"/>
    <property type="molecule type" value="Genomic_DNA"/>
</dbReference>